<reference evidence="2 3" key="1">
    <citation type="journal article" date="2012" name="BMC Genomics">
        <title>Comparative genomic analysis and phylogenetic position of Theileria equi.</title>
        <authorList>
            <person name="Kappmeyer L.S."/>
            <person name="Thiagarajan M."/>
            <person name="Herndon D.R."/>
            <person name="Ramsay J.D."/>
            <person name="Caler E."/>
            <person name="Djikeng A."/>
            <person name="Gillespie J.J."/>
            <person name="Lau A.O."/>
            <person name="Roalson E.H."/>
            <person name="Silva J.C."/>
            <person name="Silva M.G."/>
            <person name="Suarez C.E."/>
            <person name="Ueti M.W."/>
            <person name="Nene V.M."/>
            <person name="Mealey R.H."/>
            <person name="Knowles D.P."/>
            <person name="Brayton K.A."/>
        </authorList>
    </citation>
    <scope>NUCLEOTIDE SEQUENCE [LARGE SCALE GENOMIC DNA]</scope>
    <source>
        <strain evidence="2 3">WA</strain>
    </source>
</reference>
<dbReference type="VEuPathDB" id="PiroplasmaDB:BEWA_016580"/>
<organism evidence="2 3">
    <name type="scientific">Theileria equi strain WA</name>
    <dbReference type="NCBI Taxonomy" id="1537102"/>
    <lineage>
        <taxon>Eukaryota</taxon>
        <taxon>Sar</taxon>
        <taxon>Alveolata</taxon>
        <taxon>Apicomplexa</taxon>
        <taxon>Aconoidasida</taxon>
        <taxon>Piroplasmida</taxon>
        <taxon>Theileriidae</taxon>
        <taxon>Theileria</taxon>
    </lineage>
</organism>
<dbReference type="KEGG" id="beq:BEWA_016580"/>
<accession>L1L9X4</accession>
<evidence type="ECO:0000313" key="3">
    <source>
        <dbReference type="Proteomes" id="UP000031512"/>
    </source>
</evidence>
<dbReference type="Pfam" id="PF04385">
    <property type="entry name" value="FAINT"/>
    <property type="match status" value="1"/>
</dbReference>
<keyword evidence="1" id="KW-0732">Signal</keyword>
<dbReference type="EMBL" id="ACOU01000008">
    <property type="protein sequence ID" value="EKX71980.1"/>
    <property type="molecule type" value="Genomic_DNA"/>
</dbReference>
<name>L1L9X4_THEEQ</name>
<proteinExistence type="predicted"/>
<evidence type="ECO:0000256" key="1">
    <source>
        <dbReference type="SAM" id="SignalP"/>
    </source>
</evidence>
<dbReference type="AlphaFoldDB" id="L1L9X4"/>
<gene>
    <name evidence="2" type="ORF">BEWA_016580</name>
</gene>
<evidence type="ECO:0008006" key="4">
    <source>
        <dbReference type="Google" id="ProtNLM"/>
    </source>
</evidence>
<dbReference type="Proteomes" id="UP000031512">
    <property type="component" value="Unassembled WGS sequence"/>
</dbReference>
<protein>
    <recommendedName>
        <fullName evidence="4">Signal peptide-containing protein</fullName>
    </recommendedName>
</protein>
<feature type="chain" id="PRO_5003952152" description="Signal peptide-containing protein" evidence="1">
    <location>
        <begin position="17"/>
        <end position="896"/>
    </location>
</feature>
<sequence length="896" mass="103662">MGVIASLLFLWIFVLSEFGYEKTSALASRAHIPTLYAWNLDKRNELFDYIGPYLPDVTYSEPKAQVEINFAEDEESAKTELRELLIPNYLSLEEITASPSFNLSTPDGTYTDLVTRKYSGITHEQYTVKEGFTISSVSDKNVKLWKLYEGSGEKCTAINLYSRGSHKLFLAIWILNGRHLNIKRFENVNGKWNNIGLKEFNEKLNRVKQKDSDLSDLESDDGYSVISFDSMSQCSSLLSDELEGEGFSFISQAVLDISSPNKHVINIEKGVKNGVIRSKYSRKFFKEVISVSDSGDRFWDMENGDSFKYGYLYTKDGYPPLFLLYFKNLHHKTKYFSKSKGKWTQISYSDFYKYLEIMEFDLHPEDPELVNLTAINIFVRNDNLYRTFYHYYDGNNVKLIIPGEYSSVKRVFEGRTKVCELPSKELLEYTKIYLNKHDEPKLILVTSSVRNIFYHRYYVKNGKKWDHCKDYLKQLNSLKIIADKPAEMVLYADNIHNTYNCTIFETITFGINTRHFFPNLGYYATEVVHSGTPIFKMGKDEHFIYCSMYNARNRCLFTVYFKRKKDYKIKCFERINGQWETIALEMFKEIIRESVKASDSYYSLDQKIGVAKFCRYPRSYVALLQNTTPGETGHENPKSEFSTAQNLLFSPQHQQMELVGEKQPDANTLDLSRPYTNAKFIVCYFALCPSYLYFIDQNTTITRIVIGDKELCRSKSGEQFVQCLLILKDNIPRAALTISRSFLGDSGSYYVLEQNKWKHVTRKVGKKIDMLRVVDLNMARLDISSQEDLSEKCTVTSMELEGVPTILYIPKITFAIMAIFDGENELWKTDVSPCFLLKFVSGKSFKLLEASAYVDAEVFSFYCEFVEGTWAIIGSDQYNQKMKEIKAEFVKGTESV</sequence>
<evidence type="ECO:0000313" key="2">
    <source>
        <dbReference type="EMBL" id="EKX71980.1"/>
    </source>
</evidence>
<dbReference type="GeneID" id="15804948"/>
<dbReference type="InterPro" id="IPR007480">
    <property type="entry name" value="DUF529"/>
</dbReference>
<keyword evidence="3" id="KW-1185">Reference proteome</keyword>
<feature type="signal peptide" evidence="1">
    <location>
        <begin position="1"/>
        <end position="16"/>
    </location>
</feature>
<comment type="caution">
    <text evidence="2">The sequence shown here is derived from an EMBL/GenBank/DDBJ whole genome shotgun (WGS) entry which is preliminary data.</text>
</comment>
<dbReference type="RefSeq" id="XP_004831432.1">
    <property type="nucleotide sequence ID" value="XM_004831375.1"/>
</dbReference>